<dbReference type="EMBL" id="JBIALX010000002">
    <property type="protein sequence ID" value="MFF0452811.1"/>
    <property type="molecule type" value="Genomic_DNA"/>
</dbReference>
<dbReference type="RefSeq" id="WP_387249502.1">
    <property type="nucleotide sequence ID" value="NZ_JBIALX010000002.1"/>
</dbReference>
<name>A0ABW6NEC1_9NOCA</name>
<proteinExistence type="predicted"/>
<evidence type="ECO:0000313" key="1">
    <source>
        <dbReference type="EMBL" id="MFF0452811.1"/>
    </source>
</evidence>
<reference evidence="1 2" key="1">
    <citation type="submission" date="2024-10" db="EMBL/GenBank/DDBJ databases">
        <title>The Natural Products Discovery Center: Release of the First 8490 Sequenced Strains for Exploring Actinobacteria Biosynthetic Diversity.</title>
        <authorList>
            <person name="Kalkreuter E."/>
            <person name="Kautsar S.A."/>
            <person name="Yang D."/>
            <person name="Bader C.D."/>
            <person name="Teijaro C.N."/>
            <person name="Fluegel L."/>
            <person name="Davis C.M."/>
            <person name="Simpson J.R."/>
            <person name="Lauterbach L."/>
            <person name="Steele A.D."/>
            <person name="Gui C."/>
            <person name="Meng S."/>
            <person name="Li G."/>
            <person name="Viehrig K."/>
            <person name="Ye F."/>
            <person name="Su P."/>
            <person name="Kiefer A.F."/>
            <person name="Nichols A."/>
            <person name="Cepeda A.J."/>
            <person name="Yan W."/>
            <person name="Fan B."/>
            <person name="Jiang Y."/>
            <person name="Adhikari A."/>
            <person name="Zheng C.-J."/>
            <person name="Schuster L."/>
            <person name="Cowan T.M."/>
            <person name="Smanski M.J."/>
            <person name="Chevrette M.G."/>
            <person name="De Carvalho L.P.S."/>
            <person name="Shen B."/>
        </authorList>
    </citation>
    <scope>NUCLEOTIDE SEQUENCE [LARGE SCALE GENOMIC DNA]</scope>
    <source>
        <strain evidence="1 2">NPDC004550</strain>
    </source>
</reference>
<evidence type="ECO:0008006" key="3">
    <source>
        <dbReference type="Google" id="ProtNLM"/>
    </source>
</evidence>
<evidence type="ECO:0000313" key="2">
    <source>
        <dbReference type="Proteomes" id="UP001601521"/>
    </source>
</evidence>
<organism evidence="1 2">
    <name type="scientific">Nocardia africana</name>
    <dbReference type="NCBI Taxonomy" id="134964"/>
    <lineage>
        <taxon>Bacteria</taxon>
        <taxon>Bacillati</taxon>
        <taxon>Actinomycetota</taxon>
        <taxon>Actinomycetes</taxon>
        <taxon>Mycobacteriales</taxon>
        <taxon>Nocardiaceae</taxon>
        <taxon>Nocardia</taxon>
    </lineage>
</organism>
<comment type="caution">
    <text evidence="1">The sequence shown here is derived from an EMBL/GenBank/DDBJ whole genome shotgun (WGS) entry which is preliminary data.</text>
</comment>
<keyword evidence="2" id="KW-1185">Reference proteome</keyword>
<sequence length="117" mass="12524">MSEHAYGIELSELRLLAERPFALESLEALSMRPLTVTELAHTLRCSGHAASLALRAVAAFGLVIGHEPGSWDHHSACQHFQLTTPGRRAVAALSHFPVWVALHEPADSVGSAGDVPL</sequence>
<accession>A0ABW6NEC1</accession>
<protein>
    <recommendedName>
        <fullName evidence="3">MarR family transcriptional regulator</fullName>
    </recommendedName>
</protein>
<gene>
    <name evidence="1" type="ORF">ACFYTH_05500</name>
</gene>
<dbReference type="Proteomes" id="UP001601521">
    <property type="component" value="Unassembled WGS sequence"/>
</dbReference>